<dbReference type="AlphaFoldDB" id="A0A7G1I8I5"/>
<feature type="region of interest" description="Disordered" evidence="1">
    <location>
        <begin position="1"/>
        <end position="20"/>
    </location>
</feature>
<organism evidence="2 3">
    <name type="scientific">Mycobacterium kansasii</name>
    <dbReference type="NCBI Taxonomy" id="1768"/>
    <lineage>
        <taxon>Bacteria</taxon>
        <taxon>Bacillati</taxon>
        <taxon>Actinomycetota</taxon>
        <taxon>Actinomycetes</taxon>
        <taxon>Mycobacteriales</taxon>
        <taxon>Mycobacteriaceae</taxon>
        <taxon>Mycobacterium</taxon>
    </lineage>
</organism>
<evidence type="ECO:0000313" key="2">
    <source>
        <dbReference type="EMBL" id="BCI86613.1"/>
    </source>
</evidence>
<accession>A0A7G1I8I5</accession>
<evidence type="ECO:0000313" key="3">
    <source>
        <dbReference type="Proteomes" id="UP000516380"/>
    </source>
</evidence>
<gene>
    <name evidence="2" type="ORF">NIIDMKKI_18190</name>
</gene>
<evidence type="ECO:0000256" key="1">
    <source>
        <dbReference type="SAM" id="MobiDB-lite"/>
    </source>
</evidence>
<keyword evidence="3" id="KW-1185">Reference proteome</keyword>
<proteinExistence type="predicted"/>
<sequence>MTIAWDEGLKPDPIPQRGLESAAFPKHNLDLEFDHAQGEHVRPGSARLKELGIPRDNDETD</sequence>
<dbReference type="EMBL" id="AP023343">
    <property type="protein sequence ID" value="BCI86613.1"/>
    <property type="molecule type" value="Genomic_DNA"/>
</dbReference>
<feature type="region of interest" description="Disordered" evidence="1">
    <location>
        <begin position="37"/>
        <end position="61"/>
    </location>
</feature>
<name>A0A7G1I8I5_MYCKA</name>
<protein>
    <submittedName>
        <fullName evidence="2">Uncharacterized protein</fullName>
    </submittedName>
</protein>
<dbReference type="Proteomes" id="UP000516380">
    <property type="component" value="Chromosome"/>
</dbReference>
<reference evidence="2 3" key="1">
    <citation type="submission" date="2020-07" db="EMBL/GenBank/DDBJ databases">
        <title>Mycobacterium kansasii (former subtype) with zoonotic potential isolated from diseased indoor pet cat, Japan.</title>
        <authorList>
            <person name="Fukano H."/>
            <person name="Terazono T."/>
            <person name="Hoshino Y."/>
        </authorList>
    </citation>
    <scope>NUCLEOTIDE SEQUENCE [LARGE SCALE GENOMIC DNA]</scope>
    <source>
        <strain evidence="2 3">Kuro-I</strain>
    </source>
</reference>